<gene>
    <name evidence="3" type="primary">LOC132800770</name>
</gene>
<reference evidence="2" key="1">
    <citation type="submission" date="2025-05" db="UniProtKB">
        <authorList>
            <consortium name="RefSeq"/>
        </authorList>
    </citation>
    <scope>NUCLEOTIDE SEQUENCE [LARGE SCALE GENOMIC DNA]</scope>
</reference>
<name>A0ABM4A2W4_ZIZJJ</name>
<organism evidence="2 3">
    <name type="scientific">Ziziphus jujuba</name>
    <name type="common">Chinese jujube</name>
    <name type="synonym">Ziziphus sativa</name>
    <dbReference type="NCBI Taxonomy" id="326968"/>
    <lineage>
        <taxon>Eukaryota</taxon>
        <taxon>Viridiplantae</taxon>
        <taxon>Streptophyta</taxon>
        <taxon>Embryophyta</taxon>
        <taxon>Tracheophyta</taxon>
        <taxon>Spermatophyta</taxon>
        <taxon>Magnoliopsida</taxon>
        <taxon>eudicotyledons</taxon>
        <taxon>Gunneridae</taxon>
        <taxon>Pentapetalae</taxon>
        <taxon>rosids</taxon>
        <taxon>fabids</taxon>
        <taxon>Rosales</taxon>
        <taxon>Rhamnaceae</taxon>
        <taxon>Paliureae</taxon>
        <taxon>Ziziphus</taxon>
    </lineage>
</organism>
<evidence type="ECO:0000313" key="3">
    <source>
        <dbReference type="RefSeq" id="XP_060671025.1"/>
    </source>
</evidence>
<reference evidence="3" key="2">
    <citation type="submission" date="2025-08" db="UniProtKB">
        <authorList>
            <consortium name="RefSeq"/>
        </authorList>
    </citation>
    <scope>IDENTIFICATION</scope>
    <source>
        <tissue evidence="3">Seedling</tissue>
    </source>
</reference>
<dbReference type="Pfam" id="PF22936">
    <property type="entry name" value="Pol_BBD"/>
    <property type="match status" value="1"/>
</dbReference>
<dbReference type="InterPro" id="IPR054722">
    <property type="entry name" value="PolX-like_BBD"/>
</dbReference>
<feature type="domain" description="Retrovirus-related Pol polyprotein from transposon TNT 1-94-like beta-barrel" evidence="1">
    <location>
        <begin position="137"/>
        <end position="215"/>
    </location>
</feature>
<keyword evidence="2" id="KW-1185">Reference proteome</keyword>
<dbReference type="RefSeq" id="XP_060671025.1">
    <property type="nucleotide sequence ID" value="XM_060815042.1"/>
</dbReference>
<sequence length="221" mass="25540">MFASKFEHIDVAIEESKDLKTYSLDKLFGSLEAHEKRMSRFYNQPMKQAFKTNASSQKGIWQPQQATQQEEEVPSEEDMVIKAEAEEEETIMSKEISRDCWYKDMQERNEDNYSEKVEDSQVFYSYMSVKQESKHTWFLDSGCSSYMTGDPQLFVKMDKNFLSEVKLGDGKSHEVKGKGVIAVNFKGGNSKLIHDVLYVPGLTSNLLNVVQLLRKTLFHNF</sequence>
<proteinExistence type="predicted"/>
<accession>A0ABM4A2W4</accession>
<dbReference type="Proteomes" id="UP001652623">
    <property type="component" value="Chromosome 2"/>
</dbReference>
<protein>
    <submittedName>
        <fullName evidence="3">Uncharacterized protein LOC132800770</fullName>
    </submittedName>
</protein>
<dbReference type="GeneID" id="132800770"/>
<evidence type="ECO:0000313" key="2">
    <source>
        <dbReference type="Proteomes" id="UP001652623"/>
    </source>
</evidence>
<evidence type="ECO:0000259" key="1">
    <source>
        <dbReference type="Pfam" id="PF22936"/>
    </source>
</evidence>